<evidence type="ECO:0000259" key="20">
    <source>
        <dbReference type="PROSITE" id="PS51285"/>
    </source>
</evidence>
<evidence type="ECO:0000256" key="10">
    <source>
        <dbReference type="ARBA" id="ARBA00022840"/>
    </source>
</evidence>
<dbReference type="InterPro" id="IPR036274">
    <property type="entry name" value="HR1_rpt_sf"/>
</dbReference>
<dbReference type="InterPro" id="IPR046349">
    <property type="entry name" value="C1-like_sf"/>
</dbReference>
<evidence type="ECO:0000256" key="4">
    <source>
        <dbReference type="ARBA" id="ARBA00022679"/>
    </source>
</evidence>
<accession>A0A059F0Z4</accession>
<proteinExistence type="inferred from homology"/>
<evidence type="ECO:0000256" key="8">
    <source>
        <dbReference type="ARBA" id="ARBA00022777"/>
    </source>
</evidence>
<comment type="similarity">
    <text evidence="12">Belongs to the protein kinase superfamily. STE Ser/Thr protein kinase family. COT1 subfamily.</text>
</comment>
<dbReference type="SMART" id="SM00220">
    <property type="entry name" value="S_TKc"/>
    <property type="match status" value="1"/>
</dbReference>
<dbReference type="SUPFAM" id="SSF46585">
    <property type="entry name" value="HR1 repeat"/>
    <property type="match status" value="1"/>
</dbReference>
<dbReference type="SMART" id="SM00109">
    <property type="entry name" value="C1"/>
    <property type="match status" value="1"/>
</dbReference>
<dbReference type="FunFam" id="1.10.510.10:FF:000024">
    <property type="entry name" value="Probable serine/threonine-protein kinase cot-1"/>
    <property type="match status" value="1"/>
</dbReference>
<keyword evidence="22" id="KW-1185">Reference proteome</keyword>
<evidence type="ECO:0000256" key="12">
    <source>
        <dbReference type="ARBA" id="ARBA00038271"/>
    </source>
</evidence>
<keyword evidence="2" id="KW-0723">Serine/threonine-protein kinase</keyword>
<dbReference type="STRING" id="1288291.A0A059F0Z4"/>
<dbReference type="VEuPathDB" id="MicrosporidiaDB:H312_01957"/>
<dbReference type="PROSITE" id="PS00479">
    <property type="entry name" value="ZF_DAG_PE_1"/>
    <property type="match status" value="1"/>
</dbReference>
<dbReference type="GO" id="GO:0005524">
    <property type="term" value="F:ATP binding"/>
    <property type="evidence" value="ECO:0007669"/>
    <property type="project" value="UniProtKB-KW"/>
</dbReference>
<keyword evidence="11 17" id="KW-0175">Coiled coil</keyword>
<dbReference type="InterPro" id="IPR008271">
    <property type="entry name" value="Ser/Thr_kinase_AS"/>
</dbReference>
<sequence>MSKEKTDNDKNSLIDHEAIETISTLLDCLDNTYNTIKANKLIDLQKDDRRSKLSDYKIIALLSKGAFGEVYLVSKDNQPFALKRILKETVSRQPSTALHMEERDLMIKARESKYLVFVHCTFQDESAIYFVMDFFPGGDFINLLAKEPMKEEDVKFYAAEILLALKELHSYNFIHRDLKPENLLITKEGHLKLCDFGSCIAMKDGKVRCDVTVGTPDYISPEVLCSINSISEYGTEVDLWTFGALLYEMVNDDPPFYSDLLEETYERISKINYEHKNGSNEIKDLISNLLVHKEKRFTIEQIMNHSFFKGVDFNNIHKSKPPKIPNISSSYDISYFPDANTSFNFVKNDKIDYKGFIGFSFDPNFCEYFLRKYLGSLKSTSDLAGFVYNPEKNEIKNEPIIENKPKYIDGFNSTNGKSICSSSENTHILANEKITNISEEVLADKFMQLNLSKGSKKEIDSLSLKNKCIIENECSLHNRKSELCFEFSCKKEIVCLIHNKDMSLCLGRKTLTEANLPNKIKKLSLNNSLILQIKNSFRELNFLIEKMYLSKAETNLRKEIKIKKIQIKEYQQKLEEQIQRNTFMEEEIFFLKNEIKRLSKKRKESLKLEIKSVFAHRCKNKVENRLNNYEEVDLLIENELLYFKNEVYNLNNVVVSSLKKHELSQMSNKQRNLILSFNFIEIKRREKEKSNLKAVEENLKKELKIKEGLERMLNVMKGNSLKQTEEQLIGTIKRIEYLRNSLEIGRKLTDCSFEDYKESVNKYEFNNHSFKQTSFPENTLCDHCNDFLRGISLQGLKCDDCSFVVHKKCFVLVKDSCEMREAIMNGDKWYILFNCLEDKEKVAKIFKVQ</sequence>
<protein>
    <recommendedName>
        <fullName evidence="1">non-specific serine/threonine protein kinase</fullName>
        <ecNumber evidence="1">2.7.11.1</ecNumber>
    </recommendedName>
</protein>
<evidence type="ECO:0000256" key="5">
    <source>
        <dbReference type="ARBA" id="ARBA00022723"/>
    </source>
</evidence>
<dbReference type="GO" id="GO:0005737">
    <property type="term" value="C:cytoplasm"/>
    <property type="evidence" value="ECO:0007669"/>
    <property type="project" value="TreeGrafter"/>
</dbReference>
<dbReference type="InterPro" id="IPR020454">
    <property type="entry name" value="DAG/PE-bd"/>
</dbReference>
<evidence type="ECO:0000256" key="2">
    <source>
        <dbReference type="ARBA" id="ARBA00022527"/>
    </source>
</evidence>
<organism evidence="21 22">
    <name type="scientific">Anncaliia algerae PRA339</name>
    <dbReference type="NCBI Taxonomy" id="1288291"/>
    <lineage>
        <taxon>Eukaryota</taxon>
        <taxon>Fungi</taxon>
        <taxon>Fungi incertae sedis</taxon>
        <taxon>Microsporidia</taxon>
        <taxon>Tubulinosematoidea</taxon>
        <taxon>Tubulinosematidae</taxon>
        <taxon>Anncaliia</taxon>
    </lineage>
</organism>
<dbReference type="InterPro" id="IPR050839">
    <property type="entry name" value="Rho-assoc_Ser/Thr_Kinase"/>
</dbReference>
<dbReference type="Gene3D" id="1.10.287.160">
    <property type="entry name" value="HR1 repeat"/>
    <property type="match status" value="1"/>
</dbReference>
<dbReference type="EMBL" id="KK365170">
    <property type="protein sequence ID" value="KCZ80631.1"/>
    <property type="molecule type" value="Genomic_DNA"/>
</dbReference>
<feature type="domain" description="Phorbol-ester/DAG-type" evidence="19">
    <location>
        <begin position="767"/>
        <end position="817"/>
    </location>
</feature>
<evidence type="ECO:0000256" key="13">
    <source>
        <dbReference type="ARBA" id="ARBA00047272"/>
    </source>
</evidence>
<dbReference type="HOGENOM" id="CLU_000288_140_4_1"/>
<dbReference type="EC" id="2.7.11.1" evidence="1"/>
<keyword evidence="9" id="KW-0862">Zinc</keyword>
<evidence type="ECO:0000256" key="3">
    <source>
        <dbReference type="ARBA" id="ARBA00022553"/>
    </source>
</evidence>
<dbReference type="Gene3D" id="3.30.200.20">
    <property type="entry name" value="Phosphorylase Kinase, domain 1"/>
    <property type="match status" value="1"/>
</dbReference>
<keyword evidence="10" id="KW-0067">ATP-binding</keyword>
<evidence type="ECO:0000256" key="9">
    <source>
        <dbReference type="ARBA" id="ARBA00022833"/>
    </source>
</evidence>
<name>A0A059F0Z4_9MICR</name>
<evidence type="ECO:0000313" key="22">
    <source>
        <dbReference type="Proteomes" id="UP000030655"/>
    </source>
</evidence>
<feature type="non-terminal residue" evidence="21">
    <location>
        <position position="1"/>
    </location>
</feature>
<dbReference type="Pfam" id="PF00130">
    <property type="entry name" value="C1_1"/>
    <property type="match status" value="1"/>
</dbReference>
<evidence type="ECO:0000256" key="16">
    <source>
        <dbReference type="ARBA" id="ARBA00048679"/>
    </source>
</evidence>
<evidence type="ECO:0000313" key="21">
    <source>
        <dbReference type="EMBL" id="KCZ80631.1"/>
    </source>
</evidence>
<feature type="coiled-coil region" evidence="17">
    <location>
        <begin position="553"/>
        <end position="601"/>
    </location>
</feature>
<evidence type="ECO:0000256" key="15">
    <source>
        <dbReference type="ARBA" id="ARBA00047899"/>
    </source>
</evidence>
<comment type="catalytic activity">
    <reaction evidence="16">
        <text>L-seryl-[protein] + ATP = O-phospho-L-seryl-[protein] + ADP + H(+)</text>
        <dbReference type="Rhea" id="RHEA:17989"/>
        <dbReference type="Rhea" id="RHEA-COMP:9863"/>
        <dbReference type="Rhea" id="RHEA-COMP:11604"/>
        <dbReference type="ChEBI" id="CHEBI:15378"/>
        <dbReference type="ChEBI" id="CHEBI:29999"/>
        <dbReference type="ChEBI" id="CHEBI:30616"/>
        <dbReference type="ChEBI" id="CHEBI:83421"/>
        <dbReference type="ChEBI" id="CHEBI:456216"/>
        <dbReference type="EC" id="2.7.11.1"/>
    </reaction>
</comment>
<dbReference type="InterPro" id="IPR011009">
    <property type="entry name" value="Kinase-like_dom_sf"/>
</dbReference>
<dbReference type="GO" id="GO:0004697">
    <property type="term" value="F:diacylglycerol-dependent serine/threonine kinase activity"/>
    <property type="evidence" value="ECO:0007669"/>
    <property type="project" value="UniProtKB-EC"/>
</dbReference>
<keyword evidence="8 21" id="KW-0418">Kinase</keyword>
<dbReference type="PRINTS" id="PR00008">
    <property type="entry name" value="DAGPEDOMAIN"/>
</dbReference>
<dbReference type="Pfam" id="PF00069">
    <property type="entry name" value="Pkinase"/>
    <property type="match status" value="1"/>
</dbReference>
<keyword evidence="3" id="KW-0597">Phosphoprotein</keyword>
<dbReference type="AlphaFoldDB" id="A0A059F0Z4"/>
<evidence type="ECO:0000256" key="17">
    <source>
        <dbReference type="SAM" id="Coils"/>
    </source>
</evidence>
<feature type="coiled-coil region" evidence="17">
    <location>
        <begin position="682"/>
        <end position="712"/>
    </location>
</feature>
<dbReference type="PROSITE" id="PS50081">
    <property type="entry name" value="ZF_DAG_PE_2"/>
    <property type="match status" value="1"/>
</dbReference>
<evidence type="ECO:0000256" key="14">
    <source>
        <dbReference type="ARBA" id="ARBA00047470"/>
    </source>
</evidence>
<comment type="catalytic activity">
    <reaction evidence="15">
        <text>L-threonyl-[protein] + ATP = O-phospho-L-threonyl-[protein] + ADP + H(+)</text>
        <dbReference type="Rhea" id="RHEA:46608"/>
        <dbReference type="Rhea" id="RHEA-COMP:11060"/>
        <dbReference type="Rhea" id="RHEA-COMP:11605"/>
        <dbReference type="ChEBI" id="CHEBI:15378"/>
        <dbReference type="ChEBI" id="CHEBI:30013"/>
        <dbReference type="ChEBI" id="CHEBI:30616"/>
        <dbReference type="ChEBI" id="CHEBI:61977"/>
        <dbReference type="ChEBI" id="CHEBI:456216"/>
        <dbReference type="EC" id="2.7.11.1"/>
    </reaction>
</comment>
<dbReference type="Gene3D" id="3.30.60.20">
    <property type="match status" value="1"/>
</dbReference>
<dbReference type="GO" id="GO:0008270">
    <property type="term" value="F:zinc ion binding"/>
    <property type="evidence" value="ECO:0007669"/>
    <property type="project" value="UniProtKB-KW"/>
</dbReference>
<reference evidence="21 22" key="2">
    <citation type="submission" date="2014-03" db="EMBL/GenBank/DDBJ databases">
        <title>The Genome Sequence of Anncaliia algerae insect isolate PRA339.</title>
        <authorList>
            <consortium name="The Broad Institute Genome Sequencing Platform"/>
            <consortium name="The Broad Institute Genome Sequencing Center for Infectious Disease"/>
            <person name="Cuomo C."/>
            <person name="Becnel J."/>
            <person name="Sanscrainte N."/>
            <person name="Walker B."/>
            <person name="Young S.K."/>
            <person name="Zeng Q."/>
            <person name="Gargeya S."/>
            <person name="Fitzgerald M."/>
            <person name="Haas B."/>
            <person name="Abouelleil A."/>
            <person name="Alvarado L."/>
            <person name="Arachchi H.M."/>
            <person name="Berlin A.M."/>
            <person name="Chapman S.B."/>
            <person name="Dewar J."/>
            <person name="Goldberg J."/>
            <person name="Griggs A."/>
            <person name="Gujja S."/>
            <person name="Hansen M."/>
            <person name="Howarth C."/>
            <person name="Imamovic A."/>
            <person name="Larimer J."/>
            <person name="McCowan C."/>
            <person name="Murphy C."/>
            <person name="Neiman D."/>
            <person name="Pearson M."/>
            <person name="Priest M."/>
            <person name="Roberts A."/>
            <person name="Saif S."/>
            <person name="Shea T."/>
            <person name="Sisk P."/>
            <person name="Sykes S."/>
            <person name="Wortman J."/>
            <person name="Nusbaum C."/>
            <person name="Birren B."/>
        </authorList>
    </citation>
    <scope>NUCLEOTIDE SEQUENCE [LARGE SCALE GENOMIC DNA]</scope>
    <source>
        <strain evidence="21 22">PRA339</strain>
    </source>
</reference>
<dbReference type="PROSITE" id="PS51285">
    <property type="entry name" value="AGC_KINASE_CTER"/>
    <property type="match status" value="1"/>
</dbReference>
<dbReference type="Gene3D" id="1.10.510.10">
    <property type="entry name" value="Transferase(Phosphotransferase) domain 1"/>
    <property type="match status" value="1"/>
</dbReference>
<dbReference type="PROSITE" id="PS00108">
    <property type="entry name" value="PROTEIN_KINASE_ST"/>
    <property type="match status" value="1"/>
</dbReference>
<evidence type="ECO:0000259" key="18">
    <source>
        <dbReference type="PROSITE" id="PS50011"/>
    </source>
</evidence>
<dbReference type="PROSITE" id="PS50011">
    <property type="entry name" value="PROTEIN_KINASE_DOM"/>
    <property type="match status" value="1"/>
</dbReference>
<dbReference type="InterPro" id="IPR000961">
    <property type="entry name" value="AGC-kinase_C"/>
</dbReference>
<gene>
    <name evidence="21" type="ORF">H312_01957</name>
</gene>
<dbReference type="InterPro" id="IPR002219">
    <property type="entry name" value="PKC_DAG/PE"/>
</dbReference>
<dbReference type="PANTHER" id="PTHR22988">
    <property type="entry name" value="MYOTONIC DYSTROPHY S/T KINASE-RELATED"/>
    <property type="match status" value="1"/>
</dbReference>
<dbReference type="OrthoDB" id="3638488at2759"/>
<dbReference type="Proteomes" id="UP000030655">
    <property type="component" value="Unassembled WGS sequence"/>
</dbReference>
<dbReference type="GO" id="GO:0005856">
    <property type="term" value="C:cytoskeleton"/>
    <property type="evidence" value="ECO:0007669"/>
    <property type="project" value="TreeGrafter"/>
</dbReference>
<dbReference type="GO" id="GO:0031032">
    <property type="term" value="P:actomyosin structure organization"/>
    <property type="evidence" value="ECO:0007669"/>
    <property type="project" value="TreeGrafter"/>
</dbReference>
<keyword evidence="7" id="KW-0863">Zinc-finger</keyword>
<evidence type="ECO:0000259" key="19">
    <source>
        <dbReference type="PROSITE" id="PS50081"/>
    </source>
</evidence>
<keyword evidence="4" id="KW-0808">Transferase</keyword>
<evidence type="ECO:0000256" key="6">
    <source>
        <dbReference type="ARBA" id="ARBA00022741"/>
    </source>
</evidence>
<keyword evidence="5" id="KW-0479">Metal-binding</keyword>
<dbReference type="CDD" id="cd00029">
    <property type="entry name" value="C1"/>
    <property type="match status" value="1"/>
</dbReference>
<evidence type="ECO:0000256" key="1">
    <source>
        <dbReference type="ARBA" id="ARBA00012513"/>
    </source>
</evidence>
<dbReference type="SUPFAM" id="SSF56112">
    <property type="entry name" value="Protein kinase-like (PK-like)"/>
    <property type="match status" value="1"/>
</dbReference>
<reference evidence="22" key="1">
    <citation type="submission" date="2013-02" db="EMBL/GenBank/DDBJ databases">
        <authorList>
            <consortium name="The Broad Institute Genome Sequencing Platform"/>
            <person name="Cuomo C."/>
            <person name="Becnel J."/>
            <person name="Sanscrainte N."/>
            <person name="Walker B."/>
            <person name="Young S.K."/>
            <person name="Zeng Q."/>
            <person name="Gargeya S."/>
            <person name="Fitzgerald M."/>
            <person name="Haas B."/>
            <person name="Abouelleil A."/>
            <person name="Alvarado L."/>
            <person name="Arachchi H.M."/>
            <person name="Berlin A.M."/>
            <person name="Chapman S.B."/>
            <person name="Dewar J."/>
            <person name="Goldberg J."/>
            <person name="Griggs A."/>
            <person name="Gujja S."/>
            <person name="Hansen M."/>
            <person name="Howarth C."/>
            <person name="Imamovic A."/>
            <person name="Larimer J."/>
            <person name="McCowan C."/>
            <person name="Murphy C."/>
            <person name="Neiman D."/>
            <person name="Pearson M."/>
            <person name="Priest M."/>
            <person name="Roberts A."/>
            <person name="Saif S."/>
            <person name="Shea T."/>
            <person name="Sisk P."/>
            <person name="Sykes S."/>
            <person name="Wortman J."/>
            <person name="Nusbaum C."/>
            <person name="Birren B."/>
        </authorList>
    </citation>
    <scope>NUCLEOTIDE SEQUENCE [LARGE SCALE GENOMIC DNA]</scope>
    <source>
        <strain evidence="22">PRA339</strain>
    </source>
</reference>
<feature type="domain" description="Protein kinase" evidence="18">
    <location>
        <begin position="56"/>
        <end position="308"/>
    </location>
</feature>
<comment type="catalytic activity">
    <reaction evidence="13">
        <text>L-threonyl-[protein] + ATP = O-phospho-L-threonyl-[protein] + ADP + H(+)</text>
        <dbReference type="Rhea" id="RHEA:46608"/>
        <dbReference type="Rhea" id="RHEA-COMP:11060"/>
        <dbReference type="Rhea" id="RHEA-COMP:11605"/>
        <dbReference type="ChEBI" id="CHEBI:15378"/>
        <dbReference type="ChEBI" id="CHEBI:30013"/>
        <dbReference type="ChEBI" id="CHEBI:30616"/>
        <dbReference type="ChEBI" id="CHEBI:61977"/>
        <dbReference type="ChEBI" id="CHEBI:456216"/>
        <dbReference type="EC" id="2.7.11.13"/>
    </reaction>
</comment>
<dbReference type="InterPro" id="IPR000719">
    <property type="entry name" value="Prot_kinase_dom"/>
</dbReference>
<evidence type="ECO:0000256" key="7">
    <source>
        <dbReference type="ARBA" id="ARBA00022771"/>
    </source>
</evidence>
<keyword evidence="6" id="KW-0547">Nucleotide-binding</keyword>
<feature type="domain" description="AGC-kinase C-terminal" evidence="20">
    <location>
        <begin position="309"/>
        <end position="371"/>
    </location>
</feature>
<dbReference type="PANTHER" id="PTHR22988:SF71">
    <property type="entry name" value="CITRON RHO-INTERACTING KINASE"/>
    <property type="match status" value="1"/>
</dbReference>
<dbReference type="SUPFAM" id="SSF57889">
    <property type="entry name" value="Cysteine-rich domain"/>
    <property type="match status" value="1"/>
</dbReference>
<comment type="catalytic activity">
    <reaction evidence="14">
        <text>L-seryl-[protein] + ATP = O-phospho-L-seryl-[protein] + ADP + H(+)</text>
        <dbReference type="Rhea" id="RHEA:17989"/>
        <dbReference type="Rhea" id="RHEA-COMP:9863"/>
        <dbReference type="Rhea" id="RHEA-COMP:11604"/>
        <dbReference type="ChEBI" id="CHEBI:15378"/>
        <dbReference type="ChEBI" id="CHEBI:29999"/>
        <dbReference type="ChEBI" id="CHEBI:30616"/>
        <dbReference type="ChEBI" id="CHEBI:83421"/>
        <dbReference type="ChEBI" id="CHEBI:456216"/>
        <dbReference type="EC" id="2.7.11.13"/>
    </reaction>
</comment>
<evidence type="ECO:0000256" key="11">
    <source>
        <dbReference type="ARBA" id="ARBA00023054"/>
    </source>
</evidence>